<dbReference type="GO" id="GO:0046872">
    <property type="term" value="F:metal ion binding"/>
    <property type="evidence" value="ECO:0007669"/>
    <property type="project" value="UniProtKB-KW"/>
</dbReference>
<evidence type="ECO:0000256" key="17">
    <source>
        <dbReference type="ARBA" id="ARBA00031718"/>
    </source>
</evidence>
<dbReference type="Pfam" id="PF03188">
    <property type="entry name" value="Cytochrom_B561"/>
    <property type="match status" value="1"/>
</dbReference>
<evidence type="ECO:0000313" key="25">
    <source>
        <dbReference type="RefSeq" id="XP_006195396.1"/>
    </source>
</evidence>
<accession>A0A8B6YPP8</accession>
<dbReference type="FunFam" id="1.20.120.1770:FF:000001">
    <property type="entry name" value="Cytochrome b reductase 1"/>
    <property type="match status" value="1"/>
</dbReference>
<evidence type="ECO:0000256" key="11">
    <source>
        <dbReference type="ARBA" id="ARBA00022989"/>
    </source>
</evidence>
<keyword evidence="12" id="KW-0560">Oxidoreductase</keyword>
<evidence type="ECO:0000256" key="16">
    <source>
        <dbReference type="ARBA" id="ARBA00024244"/>
    </source>
</evidence>
<evidence type="ECO:0000256" key="12">
    <source>
        <dbReference type="ARBA" id="ARBA00023002"/>
    </source>
</evidence>
<proteinExistence type="predicted"/>
<keyword evidence="4" id="KW-0813">Transport</keyword>
<comment type="catalytic activity">
    <reaction evidence="20">
        <text>Cu(2+)(out) + L-ascorbate(in) = Cu(+)(out) + monodehydro-L-ascorbate radical(in) + H(+)</text>
        <dbReference type="Rhea" id="RHEA:66656"/>
        <dbReference type="ChEBI" id="CHEBI:15378"/>
        <dbReference type="ChEBI" id="CHEBI:29036"/>
        <dbReference type="ChEBI" id="CHEBI:38290"/>
        <dbReference type="ChEBI" id="CHEBI:49552"/>
        <dbReference type="ChEBI" id="CHEBI:59513"/>
    </reaction>
    <physiologicalReaction direction="left-to-right" evidence="20">
        <dbReference type="Rhea" id="RHEA:66657"/>
    </physiologicalReaction>
</comment>
<dbReference type="RefSeq" id="XP_006195396.1">
    <property type="nucleotide sequence ID" value="XM_006195334.3"/>
</dbReference>
<dbReference type="EC" id="7.2.1.3" evidence="15"/>
<feature type="transmembrane region" description="Helical" evidence="22">
    <location>
        <begin position="199"/>
        <end position="219"/>
    </location>
</feature>
<evidence type="ECO:0000256" key="2">
    <source>
        <dbReference type="ARBA" id="ARBA00004424"/>
    </source>
</evidence>
<dbReference type="GO" id="GO:0005765">
    <property type="term" value="C:lysosomal membrane"/>
    <property type="evidence" value="ECO:0007669"/>
    <property type="project" value="TreeGrafter"/>
</dbReference>
<evidence type="ECO:0000256" key="1">
    <source>
        <dbReference type="ARBA" id="ARBA00001970"/>
    </source>
</evidence>
<keyword evidence="14 22" id="KW-0472">Membrane</keyword>
<dbReference type="PANTHER" id="PTHR10106">
    <property type="entry name" value="CYTOCHROME B561-RELATED"/>
    <property type="match status" value="1"/>
</dbReference>
<dbReference type="InterPro" id="IPR006593">
    <property type="entry name" value="Cyt_b561/ferric_Rdtase_TM"/>
</dbReference>
<evidence type="ECO:0000256" key="21">
    <source>
        <dbReference type="SAM" id="MobiDB-lite"/>
    </source>
</evidence>
<comment type="catalytic activity">
    <reaction evidence="18">
        <text>monodehydro-L-ascorbate radical(out) + L-ascorbate(in) = monodehydro-L-ascorbate radical(in) + L-ascorbate(out)</text>
        <dbReference type="Rhea" id="RHEA:66524"/>
        <dbReference type="ChEBI" id="CHEBI:38290"/>
        <dbReference type="ChEBI" id="CHEBI:59513"/>
    </reaction>
    <physiologicalReaction direction="left-to-right" evidence="18">
        <dbReference type="Rhea" id="RHEA:66525"/>
    </physiologicalReaction>
</comment>
<dbReference type="GO" id="GO:0140571">
    <property type="term" value="F:transmembrane ascorbate ferrireductase activity"/>
    <property type="evidence" value="ECO:0007669"/>
    <property type="project" value="UniProtKB-EC"/>
</dbReference>
<evidence type="ECO:0000256" key="9">
    <source>
        <dbReference type="ARBA" id="ARBA00022967"/>
    </source>
</evidence>
<evidence type="ECO:0000256" key="7">
    <source>
        <dbReference type="ARBA" id="ARBA00022692"/>
    </source>
</evidence>
<dbReference type="GO" id="GO:0016324">
    <property type="term" value="C:apical plasma membrane"/>
    <property type="evidence" value="ECO:0007669"/>
    <property type="project" value="UniProtKB-SubCell"/>
</dbReference>
<evidence type="ECO:0000256" key="8">
    <source>
        <dbReference type="ARBA" id="ARBA00022723"/>
    </source>
</evidence>
<comment type="subunit">
    <text evidence="3">Homodimer.</text>
</comment>
<keyword evidence="24" id="KW-1185">Reference proteome</keyword>
<dbReference type="GeneID" id="102521229"/>
<dbReference type="Gene3D" id="1.20.120.1770">
    <property type="match status" value="1"/>
</dbReference>
<feature type="transmembrane region" description="Helical" evidence="22">
    <location>
        <begin position="52"/>
        <end position="73"/>
    </location>
</feature>
<dbReference type="PROSITE" id="PS50939">
    <property type="entry name" value="CYTOCHROME_B561"/>
    <property type="match status" value="1"/>
</dbReference>
<dbReference type="Proteomes" id="UP000694856">
    <property type="component" value="Chromosome 5"/>
</dbReference>
<evidence type="ECO:0000256" key="4">
    <source>
        <dbReference type="ARBA" id="ARBA00022448"/>
    </source>
</evidence>
<keyword evidence="11 22" id="KW-1133">Transmembrane helix</keyword>
<evidence type="ECO:0000256" key="6">
    <source>
        <dbReference type="ARBA" id="ARBA00022617"/>
    </source>
</evidence>
<dbReference type="OrthoDB" id="907479at2759"/>
<evidence type="ECO:0000256" key="19">
    <source>
        <dbReference type="ARBA" id="ARBA00048457"/>
    </source>
</evidence>
<keyword evidence="8" id="KW-0479">Metal-binding</keyword>
<keyword evidence="9" id="KW-1278">Translocase</keyword>
<reference evidence="25" key="1">
    <citation type="submission" date="2025-08" db="UniProtKB">
        <authorList>
            <consortium name="RefSeq"/>
        </authorList>
    </citation>
    <scope>IDENTIFICATION</scope>
    <source>
        <tissue evidence="25">Ear skin</tissue>
    </source>
</reference>
<dbReference type="InterPro" id="IPR043205">
    <property type="entry name" value="CYB561/CYBRD1-like"/>
</dbReference>
<feature type="transmembrane region" description="Helical" evidence="22">
    <location>
        <begin position="12"/>
        <end position="32"/>
    </location>
</feature>
<keyword evidence="6" id="KW-0349">Heme</keyword>
<evidence type="ECO:0000259" key="23">
    <source>
        <dbReference type="PROSITE" id="PS50939"/>
    </source>
</evidence>
<keyword evidence="10" id="KW-0249">Electron transport</keyword>
<sequence length="285" mass="31773">MAMEGYRGFLGLLVSALLVGFLSVIFTLIWVLHYREGLGWDGTALEFNWHPVLMVTGFVFIQGIAIIVYRLPWTWKCSKLLMKSIHAGLHTVATILAIIALVAVFDFHNSRNIPNMYSLHSWVGLIAVIFYILQLLLGFFVFLLPWAPLSLRALLIPLHVYSGLLIFGTVIATVLMGVTEKLIFALKDPAYSTFPPEGVFTNTLSLLILLYGALIFWIVTRPQWKRPKEPNSVLLQPNGGAPEGVESSMAMNFGNVDKSDSELNSEAAARKRNFTLDEAGQRSTM</sequence>
<feature type="domain" description="Cytochrome b561" evidence="23">
    <location>
        <begin position="15"/>
        <end position="220"/>
    </location>
</feature>
<evidence type="ECO:0000256" key="3">
    <source>
        <dbReference type="ARBA" id="ARBA00011738"/>
    </source>
</evidence>
<evidence type="ECO:0000256" key="13">
    <source>
        <dbReference type="ARBA" id="ARBA00023004"/>
    </source>
</evidence>
<gene>
    <name evidence="25" type="primary">LOC102521229</name>
</gene>
<evidence type="ECO:0000256" key="22">
    <source>
        <dbReference type="SAM" id="Phobius"/>
    </source>
</evidence>
<evidence type="ECO:0000256" key="10">
    <source>
        <dbReference type="ARBA" id="ARBA00022982"/>
    </source>
</evidence>
<protein>
    <recommendedName>
        <fullName evidence="16">Plasma membrane ascorbate-dependent reductase CYBRD1</fullName>
        <ecNumber evidence="15">7.2.1.3</ecNumber>
    </recommendedName>
    <alternativeName>
        <fullName evidence="17">Cytochrome b reductase 1</fullName>
    </alternativeName>
</protein>
<dbReference type="PANTHER" id="PTHR10106:SF12">
    <property type="entry name" value="PLASMA MEMBRANE ASCORBATE-DEPENDENT REDUCTASE CYBRD1"/>
    <property type="match status" value="1"/>
</dbReference>
<evidence type="ECO:0000256" key="20">
    <source>
        <dbReference type="ARBA" id="ARBA00049459"/>
    </source>
</evidence>
<dbReference type="SMART" id="SM00665">
    <property type="entry name" value="B561"/>
    <property type="match status" value="1"/>
</dbReference>
<evidence type="ECO:0000256" key="18">
    <source>
        <dbReference type="ARBA" id="ARBA00047447"/>
    </source>
</evidence>
<keyword evidence="13" id="KW-0408">Iron</keyword>
<evidence type="ECO:0000256" key="15">
    <source>
        <dbReference type="ARBA" id="ARBA00024225"/>
    </source>
</evidence>
<evidence type="ECO:0000313" key="24">
    <source>
        <dbReference type="Proteomes" id="UP000694856"/>
    </source>
</evidence>
<name>A0A8B6YPP8_CAMFR</name>
<keyword evidence="5" id="KW-1003">Cell membrane</keyword>
<feature type="transmembrane region" description="Helical" evidence="22">
    <location>
        <begin position="125"/>
        <end position="146"/>
    </location>
</feature>
<dbReference type="KEGG" id="cfr:102521229"/>
<feature type="transmembrane region" description="Helical" evidence="22">
    <location>
        <begin position="158"/>
        <end position="179"/>
    </location>
</feature>
<feature type="region of interest" description="Disordered" evidence="21">
    <location>
        <begin position="257"/>
        <end position="285"/>
    </location>
</feature>
<evidence type="ECO:0000256" key="5">
    <source>
        <dbReference type="ARBA" id="ARBA00022475"/>
    </source>
</evidence>
<comment type="subcellular location">
    <subcellularLocation>
        <location evidence="2">Apical cell membrane</location>
        <topology evidence="2">Multi-pass membrane protein</topology>
    </subcellularLocation>
</comment>
<feature type="transmembrane region" description="Helical" evidence="22">
    <location>
        <begin position="85"/>
        <end position="105"/>
    </location>
</feature>
<evidence type="ECO:0000256" key="14">
    <source>
        <dbReference type="ARBA" id="ARBA00023136"/>
    </source>
</evidence>
<dbReference type="AlphaFoldDB" id="A0A8B6YPP8"/>
<organism evidence="24 25">
    <name type="scientific">Camelus ferus</name>
    <name type="common">Wild bactrian camel</name>
    <name type="synonym">Camelus bactrianus ferus</name>
    <dbReference type="NCBI Taxonomy" id="419612"/>
    <lineage>
        <taxon>Eukaryota</taxon>
        <taxon>Metazoa</taxon>
        <taxon>Chordata</taxon>
        <taxon>Craniata</taxon>
        <taxon>Vertebrata</taxon>
        <taxon>Euteleostomi</taxon>
        <taxon>Mammalia</taxon>
        <taxon>Eutheria</taxon>
        <taxon>Laurasiatheria</taxon>
        <taxon>Artiodactyla</taxon>
        <taxon>Tylopoda</taxon>
        <taxon>Camelidae</taxon>
        <taxon>Camelus</taxon>
    </lineage>
</organism>
<keyword evidence="7 22" id="KW-0812">Transmembrane</keyword>
<comment type="catalytic activity">
    <reaction evidence="19">
        <text>Fe(3+)(out) + L-ascorbate(in) = monodehydro-L-ascorbate radical(in) + Fe(2+)(out) + H(+)</text>
        <dbReference type="Rhea" id="RHEA:30403"/>
        <dbReference type="ChEBI" id="CHEBI:15378"/>
        <dbReference type="ChEBI" id="CHEBI:29033"/>
        <dbReference type="ChEBI" id="CHEBI:29034"/>
        <dbReference type="ChEBI" id="CHEBI:38290"/>
        <dbReference type="ChEBI" id="CHEBI:59513"/>
        <dbReference type="EC" id="7.2.1.3"/>
    </reaction>
    <physiologicalReaction direction="left-to-right" evidence="19">
        <dbReference type="Rhea" id="RHEA:30404"/>
    </physiologicalReaction>
</comment>
<comment type="cofactor">
    <cofactor evidence="1">
        <name>heme b</name>
        <dbReference type="ChEBI" id="CHEBI:60344"/>
    </cofactor>
</comment>